<gene>
    <name evidence="2" type="ORF">A4V03_11145</name>
</gene>
<dbReference type="GeneID" id="82187698"/>
<evidence type="ECO:0000313" key="2">
    <source>
        <dbReference type="EMBL" id="ANU58049.1"/>
    </source>
</evidence>
<dbReference type="PROSITE" id="PS51977">
    <property type="entry name" value="WGR"/>
    <property type="match status" value="1"/>
</dbReference>
<proteinExistence type="predicted"/>
<name>A0A1C7H0J0_9BACE</name>
<dbReference type="PANTHER" id="PTHR30634:SF13">
    <property type="entry name" value="PROTEIN YEHF"/>
    <property type="match status" value="1"/>
</dbReference>
<dbReference type="InterPro" id="IPR050458">
    <property type="entry name" value="LolB"/>
</dbReference>
<dbReference type="InterPro" id="IPR047722">
    <property type="entry name" value="STM4015-like"/>
</dbReference>
<dbReference type="NCBIfam" id="NF038076">
    <property type="entry name" value="fam_STM4015"/>
    <property type="match status" value="1"/>
</dbReference>
<evidence type="ECO:0000259" key="1">
    <source>
        <dbReference type="PROSITE" id="PS51977"/>
    </source>
</evidence>
<dbReference type="SUPFAM" id="SSF52047">
    <property type="entry name" value="RNI-like"/>
    <property type="match status" value="1"/>
</dbReference>
<dbReference type="InterPro" id="IPR036930">
    <property type="entry name" value="WGR_dom_sf"/>
</dbReference>
<dbReference type="EMBL" id="CP015401">
    <property type="protein sequence ID" value="ANU58049.1"/>
    <property type="molecule type" value="Genomic_DNA"/>
</dbReference>
<dbReference type="Pfam" id="PF05406">
    <property type="entry name" value="WGR"/>
    <property type="match status" value="1"/>
</dbReference>
<keyword evidence="3" id="KW-1185">Reference proteome</keyword>
<dbReference type="InterPro" id="IPR032675">
    <property type="entry name" value="LRR_dom_sf"/>
</dbReference>
<dbReference type="KEGG" id="bcae:A4V03_11145"/>
<dbReference type="PANTHER" id="PTHR30634">
    <property type="entry name" value="OUTER MEMBRANE LOLAB LIPOPROTEIN INSERTION APPARATUS"/>
    <property type="match status" value="1"/>
</dbReference>
<dbReference type="AlphaFoldDB" id="A0A1C7H0J0"/>
<dbReference type="Proteomes" id="UP000092631">
    <property type="component" value="Chromosome"/>
</dbReference>
<protein>
    <submittedName>
        <fullName evidence="2">WGR domain-containing protein</fullName>
    </submittedName>
</protein>
<dbReference type="SMART" id="SM00773">
    <property type="entry name" value="WGR"/>
    <property type="match status" value="1"/>
</dbReference>
<dbReference type="OrthoDB" id="6629398at2"/>
<dbReference type="RefSeq" id="WP_065538978.1">
    <property type="nucleotide sequence ID" value="NZ_CAPDLJ010000020.1"/>
</dbReference>
<organism evidence="2 3">
    <name type="scientific">Bacteroides caecimuris</name>
    <dbReference type="NCBI Taxonomy" id="1796613"/>
    <lineage>
        <taxon>Bacteria</taxon>
        <taxon>Pseudomonadati</taxon>
        <taxon>Bacteroidota</taxon>
        <taxon>Bacteroidia</taxon>
        <taxon>Bacteroidales</taxon>
        <taxon>Bacteroidaceae</taxon>
        <taxon>Bacteroides</taxon>
    </lineage>
</organism>
<dbReference type="Gene3D" id="3.80.10.10">
    <property type="entry name" value="Ribonuclease Inhibitor"/>
    <property type="match status" value="1"/>
</dbReference>
<sequence>MKRVFVFQDFKSQKFWSVDVQGTDVVVNYGKLGTEGQTQVKNYPTVEEAEKAANKLIAEKTKKGYVETAEETAREMKVESKKYTLSYDEYENDVKLLDKILKDKHLSEYKQITVGCWDYEGEDCSALLEGMLEHKDKFAHLEGLFWGDIDWEEQEISWIEQTDLSPLLNALPKLKDLKIKGTNNLRLGQTSRPELRSLEIISGGLPTEVVEDILKSDFPNLEKLVLYAGVEDYGFEGDIEIFRPLFSKARFPKLTYLGIVNAEEQDEVVKMFLESDILPQLETMDISAGVLKDEGARLLLDNVDKIAHLKFINMRYNYLSREMKKKLQELPMKIDIAETEEAEEYSGGIWYSPMITE</sequence>
<evidence type="ECO:0000313" key="3">
    <source>
        <dbReference type="Proteomes" id="UP000092631"/>
    </source>
</evidence>
<feature type="domain" description="WGR" evidence="1">
    <location>
        <begin position="1"/>
        <end position="83"/>
    </location>
</feature>
<reference evidence="3" key="1">
    <citation type="submission" date="2016-04" db="EMBL/GenBank/DDBJ databases">
        <title>Complete Genome Sequences of Twelve Strains of a Stable Defined Moderately Diverse Mouse Microbiota 2 (sDMDMm2).</title>
        <authorList>
            <person name="Uchimura Y."/>
            <person name="Wyss M."/>
            <person name="Brugiroux S."/>
            <person name="Limenitakis J.P."/>
            <person name="Stecher B."/>
            <person name="McCoy K.D."/>
            <person name="Macpherson A.J."/>
        </authorList>
    </citation>
    <scope>NUCLEOTIDE SEQUENCE [LARGE SCALE GENOMIC DNA]</scope>
    <source>
        <strain evidence="3">I48</strain>
    </source>
</reference>
<accession>A0A1C7H0J0</accession>
<dbReference type="Gene3D" id="2.20.140.10">
    <property type="entry name" value="WGR domain"/>
    <property type="match status" value="1"/>
</dbReference>
<dbReference type="SUPFAM" id="SSF142921">
    <property type="entry name" value="WGR domain-like"/>
    <property type="match status" value="1"/>
</dbReference>
<dbReference type="InterPro" id="IPR008893">
    <property type="entry name" value="WGR_domain"/>
</dbReference>